<evidence type="ECO:0000313" key="2">
    <source>
        <dbReference type="EMBL" id="CAK0868568.1"/>
    </source>
</evidence>
<proteinExistence type="predicted"/>
<dbReference type="EMBL" id="CAUYUJ010016760">
    <property type="protein sequence ID" value="CAK0868568.1"/>
    <property type="molecule type" value="Genomic_DNA"/>
</dbReference>
<organism evidence="2 3">
    <name type="scientific">Prorocentrum cordatum</name>
    <dbReference type="NCBI Taxonomy" id="2364126"/>
    <lineage>
        <taxon>Eukaryota</taxon>
        <taxon>Sar</taxon>
        <taxon>Alveolata</taxon>
        <taxon>Dinophyceae</taxon>
        <taxon>Prorocentrales</taxon>
        <taxon>Prorocentraceae</taxon>
        <taxon>Prorocentrum</taxon>
    </lineage>
</organism>
<protein>
    <submittedName>
        <fullName evidence="2">Uncharacterized protein</fullName>
    </submittedName>
</protein>
<feature type="region of interest" description="Disordered" evidence="1">
    <location>
        <begin position="111"/>
        <end position="178"/>
    </location>
</feature>
<dbReference type="Proteomes" id="UP001189429">
    <property type="component" value="Unassembled WGS sequence"/>
</dbReference>
<accession>A0ABN9V7I6</accession>
<name>A0ABN9V7I6_9DINO</name>
<sequence length="178" mass="18336">MISYSAAIRSCEKRKAKAEPVIPSLLSSLQPYVDSCSVAIGTGETRTPKLGPLLPCHCSSSCSRGPALAGSEPDTISISAVANTCEKAAIQRWEASEERARLLRDADALRGVGPQTATRPLRTTISAAGDRSARPSGDCSISDLLGQLGEATRSAAAAAGPSPSVASTADKPPDCQQQ</sequence>
<keyword evidence="3" id="KW-1185">Reference proteome</keyword>
<evidence type="ECO:0000313" key="3">
    <source>
        <dbReference type="Proteomes" id="UP001189429"/>
    </source>
</evidence>
<evidence type="ECO:0000256" key="1">
    <source>
        <dbReference type="SAM" id="MobiDB-lite"/>
    </source>
</evidence>
<gene>
    <name evidence="2" type="ORF">PCOR1329_LOCUS55190</name>
</gene>
<feature type="compositionally biased region" description="Low complexity" evidence="1">
    <location>
        <begin position="151"/>
        <end position="169"/>
    </location>
</feature>
<feature type="compositionally biased region" description="Polar residues" evidence="1">
    <location>
        <begin position="115"/>
        <end position="126"/>
    </location>
</feature>
<comment type="caution">
    <text evidence="2">The sequence shown here is derived from an EMBL/GenBank/DDBJ whole genome shotgun (WGS) entry which is preliminary data.</text>
</comment>
<reference evidence="2" key="1">
    <citation type="submission" date="2023-10" db="EMBL/GenBank/DDBJ databases">
        <authorList>
            <person name="Chen Y."/>
            <person name="Shah S."/>
            <person name="Dougan E. K."/>
            <person name="Thang M."/>
            <person name="Chan C."/>
        </authorList>
    </citation>
    <scope>NUCLEOTIDE SEQUENCE [LARGE SCALE GENOMIC DNA]</scope>
</reference>